<dbReference type="InterPro" id="IPR005546">
    <property type="entry name" value="Autotransporte_beta"/>
</dbReference>
<dbReference type="AlphaFoldDB" id="A0A380ZGH6"/>
<dbReference type="InterPro" id="IPR036709">
    <property type="entry name" value="Autotransporte_beta_dom_sf"/>
</dbReference>
<dbReference type="Pfam" id="PF03797">
    <property type="entry name" value="Autotransporter"/>
    <property type="match status" value="1"/>
</dbReference>
<feature type="chain" id="PRO_5016938068" evidence="1">
    <location>
        <begin position="31"/>
        <end position="769"/>
    </location>
</feature>
<name>A0A380ZGH6_BARDO</name>
<dbReference type="PROSITE" id="PS51208">
    <property type="entry name" value="AUTOTRANSPORTER"/>
    <property type="match status" value="1"/>
</dbReference>
<dbReference type="InterPro" id="IPR012332">
    <property type="entry name" value="Autotransporter_pectin_lyase_C"/>
</dbReference>
<dbReference type="InterPro" id="IPR006315">
    <property type="entry name" value="OM_autotransptr_brl_dom"/>
</dbReference>
<dbReference type="SUPFAM" id="SSF51126">
    <property type="entry name" value="Pectin lyase-like"/>
    <property type="match status" value="1"/>
</dbReference>
<dbReference type="Proteomes" id="UP000254950">
    <property type="component" value="Unassembled WGS sequence"/>
</dbReference>
<organism evidence="3 4">
    <name type="scientific">Bartonella doshiae</name>
    <dbReference type="NCBI Taxonomy" id="33044"/>
    <lineage>
        <taxon>Bacteria</taxon>
        <taxon>Pseudomonadati</taxon>
        <taxon>Pseudomonadota</taxon>
        <taxon>Alphaproteobacteria</taxon>
        <taxon>Hyphomicrobiales</taxon>
        <taxon>Bartonellaceae</taxon>
        <taxon>Bartonella</taxon>
    </lineage>
</organism>
<dbReference type="Gene3D" id="2.40.128.130">
    <property type="entry name" value="Autotransporter beta-domain"/>
    <property type="match status" value="1"/>
</dbReference>
<proteinExistence type="predicted"/>
<dbReference type="SUPFAM" id="SSF103515">
    <property type="entry name" value="Autotransporter"/>
    <property type="match status" value="1"/>
</dbReference>
<reference evidence="3 4" key="1">
    <citation type="submission" date="2018-06" db="EMBL/GenBank/DDBJ databases">
        <authorList>
            <consortium name="Pathogen Informatics"/>
            <person name="Doyle S."/>
        </authorList>
    </citation>
    <scope>NUCLEOTIDE SEQUENCE [LARGE SCALE GENOMIC DNA]</scope>
    <source>
        <strain evidence="3 4">NCTC12862</strain>
    </source>
</reference>
<dbReference type="InterPro" id="IPR011050">
    <property type="entry name" value="Pectin_lyase_fold/virulence"/>
</dbReference>
<dbReference type="EMBL" id="UFTF01000001">
    <property type="protein sequence ID" value="SUV45412.1"/>
    <property type="molecule type" value="Genomic_DNA"/>
</dbReference>
<protein>
    <submittedName>
        <fullName evidence="3">Type V secretory pathway, adhesin AidA</fullName>
    </submittedName>
</protein>
<feature type="domain" description="Autotransporter" evidence="2">
    <location>
        <begin position="491"/>
        <end position="769"/>
    </location>
</feature>
<dbReference type="OrthoDB" id="7922675at2"/>
<evidence type="ECO:0000313" key="3">
    <source>
        <dbReference type="EMBL" id="SUV45412.1"/>
    </source>
</evidence>
<evidence type="ECO:0000259" key="2">
    <source>
        <dbReference type="PROSITE" id="PS51208"/>
    </source>
</evidence>
<feature type="signal peptide" evidence="1">
    <location>
        <begin position="1"/>
        <end position="30"/>
    </location>
</feature>
<dbReference type="RefSeq" id="WP_115608621.1">
    <property type="nucleotide sequence ID" value="NZ_UFTF01000001.1"/>
</dbReference>
<sequence length="769" mass="83644">MCNKSIYKKNFLLCTIAGTLIFSNCNSTYANTQPNQITMIRVDKGEKKTFDNVFVRGRFTTGIASEKGIAIITKSTMRSDSALLSATTGGHIHAKEIVGKAGTRGMEIANGMINIEDSTITVSGHHKSWGILFDHIISSSVQKGEKVTNQAILTNTKLLVENGIGIVGPSYSKAIAEVQLTNSEIRSDMLLKNKTSESDAEPGTLTLTATNSFIEGRVKTLPQNTTIFTLNNNSNWHLKISQFEADQEFSVSKAYKLTDINQRAQSVVSILNLNSSSLVFNAPNAQTLNYYQTLHVGRHPQTEKSELQKNRTPAGTKVYNATGDATIYFNIEWSDGLAKEQQKADRLLIHGDVSGTTTVYVNNLLEGETLQTENSIPLNTRGLSLIQVSGKADENAFQLANGYLIVDGSPYKYVLRAYGPTSSHGKANVKQSFLGKNKSFWDFRLQSATLDPEEKIRALVPQTASYLVMPNTLFSAGFTDVSNQNALLETMKDKNQGAFLSSYGKKMALSSDRTPLQYGYGADINYAAMQAGITLATLEKQNITTSFGFLGTYGKLAFTPKDMQDAGKSTLDKWSITAYGKIQNANGIYVNAFLSYGALKGNITTALIKATAILDNTKTWSASATVGQKLASDIEGVVFEPQAQLVYQHLMIGTLSDVDGFKVDMGNPHQWLVRIGGRVTKTTVPAKKDNTTSFYGKLNLIKSFGENAAIQIGDTFHLDPMGTSIEGGMGINAHLTSNIALHGDVSYQYKLQKAGVSGISVSGGIRYHF</sequence>
<evidence type="ECO:0000313" key="4">
    <source>
        <dbReference type="Proteomes" id="UP000254950"/>
    </source>
</evidence>
<dbReference type="SMART" id="SM00869">
    <property type="entry name" value="Autotransporter"/>
    <property type="match status" value="1"/>
</dbReference>
<dbReference type="Gene3D" id="2.160.20.20">
    <property type="match status" value="1"/>
</dbReference>
<keyword evidence="1" id="KW-0732">Signal</keyword>
<evidence type="ECO:0000256" key="1">
    <source>
        <dbReference type="SAM" id="SignalP"/>
    </source>
</evidence>
<dbReference type="NCBIfam" id="TIGR01414">
    <property type="entry name" value="autotrans_barl"/>
    <property type="match status" value="1"/>
</dbReference>
<accession>A0A380ZGH6</accession>
<dbReference type="GO" id="GO:0019867">
    <property type="term" value="C:outer membrane"/>
    <property type="evidence" value="ECO:0007669"/>
    <property type="project" value="InterPro"/>
</dbReference>
<gene>
    <name evidence="3" type="ORF">NCTC12862_01150</name>
</gene>